<dbReference type="PROSITE" id="PS00028">
    <property type="entry name" value="ZINC_FINGER_C2H2_1"/>
    <property type="match status" value="2"/>
</dbReference>
<dbReference type="AlphaFoldDB" id="A0AAN7C771"/>
<evidence type="ECO:0000313" key="3">
    <source>
        <dbReference type="EMBL" id="KAK4235688.1"/>
    </source>
</evidence>
<feature type="compositionally biased region" description="Low complexity" evidence="1">
    <location>
        <begin position="94"/>
        <end position="118"/>
    </location>
</feature>
<comment type="caution">
    <text evidence="3">The sequence shown here is derived from an EMBL/GenBank/DDBJ whole genome shotgun (WGS) entry which is preliminary data.</text>
</comment>
<evidence type="ECO:0000259" key="2">
    <source>
        <dbReference type="PROSITE" id="PS00028"/>
    </source>
</evidence>
<sequence>MPFQRNIQRRRQEFSNAPKCRFCPVTSCNQIYSTRRTLERHLVANHGYTDDAAKAKAGLNNGKSDNTMANLAEDGTVAVEEKEEQESSEESEVKSPSPLNKSSSSSFSSFPSPSTLSTSTTIITTITDSSSRMLSFPLSTTSSSALHFSLSASGARHAWRMHNAGVKQCRACRSLIGHTSREDLRKLHGGEDENGEKMKITRRRERQCQIPACGAWFGRPTELGKHMVQFHAEELLAAQGRVQAETEMKMKMGKLKIGEVSDDAEVEKRKTEGEGTGTVDDPICLDDD</sequence>
<feature type="domain" description="C2H2-type" evidence="2">
    <location>
        <begin position="208"/>
        <end position="231"/>
    </location>
</feature>
<dbReference type="InterPro" id="IPR013087">
    <property type="entry name" value="Znf_C2H2_type"/>
</dbReference>
<dbReference type="SMART" id="SM00355">
    <property type="entry name" value="ZnF_C2H2"/>
    <property type="match status" value="2"/>
</dbReference>
<protein>
    <recommendedName>
        <fullName evidence="2">C2H2-type domain-containing protein</fullName>
    </recommendedName>
</protein>
<organism evidence="3 4">
    <name type="scientific">Achaetomium macrosporum</name>
    <dbReference type="NCBI Taxonomy" id="79813"/>
    <lineage>
        <taxon>Eukaryota</taxon>
        <taxon>Fungi</taxon>
        <taxon>Dikarya</taxon>
        <taxon>Ascomycota</taxon>
        <taxon>Pezizomycotina</taxon>
        <taxon>Sordariomycetes</taxon>
        <taxon>Sordariomycetidae</taxon>
        <taxon>Sordariales</taxon>
        <taxon>Chaetomiaceae</taxon>
        <taxon>Achaetomium</taxon>
    </lineage>
</organism>
<feature type="compositionally biased region" description="Acidic residues" evidence="1">
    <location>
        <begin position="81"/>
        <end position="90"/>
    </location>
</feature>
<evidence type="ECO:0000256" key="1">
    <source>
        <dbReference type="SAM" id="MobiDB-lite"/>
    </source>
</evidence>
<name>A0AAN7C771_9PEZI</name>
<feature type="domain" description="C2H2-type" evidence="2">
    <location>
        <begin position="23"/>
        <end position="46"/>
    </location>
</feature>
<reference evidence="3" key="2">
    <citation type="submission" date="2023-05" db="EMBL/GenBank/DDBJ databases">
        <authorList>
            <consortium name="Lawrence Berkeley National Laboratory"/>
            <person name="Steindorff A."/>
            <person name="Hensen N."/>
            <person name="Bonometti L."/>
            <person name="Westerberg I."/>
            <person name="Brannstrom I.O."/>
            <person name="Guillou S."/>
            <person name="Cros-Aarteil S."/>
            <person name="Calhoun S."/>
            <person name="Haridas S."/>
            <person name="Kuo A."/>
            <person name="Mondo S."/>
            <person name="Pangilinan J."/>
            <person name="Riley R."/>
            <person name="Labutti K."/>
            <person name="Andreopoulos B."/>
            <person name="Lipzen A."/>
            <person name="Chen C."/>
            <person name="Yanf M."/>
            <person name="Daum C."/>
            <person name="Ng V."/>
            <person name="Clum A."/>
            <person name="Ohm R."/>
            <person name="Martin F."/>
            <person name="Silar P."/>
            <person name="Natvig D."/>
            <person name="Lalanne C."/>
            <person name="Gautier V."/>
            <person name="Ament-Velasquez S.L."/>
            <person name="Kruys A."/>
            <person name="Hutchinson M.I."/>
            <person name="Powell A.J."/>
            <person name="Barry K."/>
            <person name="Miller A.N."/>
            <person name="Grigoriev I.V."/>
            <person name="Debuchy R."/>
            <person name="Gladieux P."/>
            <person name="Thoren M.H."/>
            <person name="Johannesson H."/>
        </authorList>
    </citation>
    <scope>NUCLEOTIDE SEQUENCE</scope>
    <source>
        <strain evidence="3">CBS 532.94</strain>
    </source>
</reference>
<feature type="region of interest" description="Disordered" evidence="1">
    <location>
        <begin position="77"/>
        <end position="118"/>
    </location>
</feature>
<keyword evidence="4" id="KW-1185">Reference proteome</keyword>
<accession>A0AAN7C771</accession>
<proteinExistence type="predicted"/>
<gene>
    <name evidence="3" type="ORF">C8A03DRAFT_36458</name>
</gene>
<dbReference type="Proteomes" id="UP001303760">
    <property type="component" value="Unassembled WGS sequence"/>
</dbReference>
<dbReference type="EMBL" id="MU860246">
    <property type="protein sequence ID" value="KAK4235688.1"/>
    <property type="molecule type" value="Genomic_DNA"/>
</dbReference>
<feature type="region of interest" description="Disordered" evidence="1">
    <location>
        <begin position="259"/>
        <end position="288"/>
    </location>
</feature>
<evidence type="ECO:0000313" key="4">
    <source>
        <dbReference type="Proteomes" id="UP001303760"/>
    </source>
</evidence>
<reference evidence="3" key="1">
    <citation type="journal article" date="2023" name="Mol. Phylogenet. Evol.">
        <title>Genome-scale phylogeny and comparative genomics of the fungal order Sordariales.</title>
        <authorList>
            <person name="Hensen N."/>
            <person name="Bonometti L."/>
            <person name="Westerberg I."/>
            <person name="Brannstrom I.O."/>
            <person name="Guillou S."/>
            <person name="Cros-Aarteil S."/>
            <person name="Calhoun S."/>
            <person name="Haridas S."/>
            <person name="Kuo A."/>
            <person name="Mondo S."/>
            <person name="Pangilinan J."/>
            <person name="Riley R."/>
            <person name="LaButti K."/>
            <person name="Andreopoulos B."/>
            <person name="Lipzen A."/>
            <person name="Chen C."/>
            <person name="Yan M."/>
            <person name="Daum C."/>
            <person name="Ng V."/>
            <person name="Clum A."/>
            <person name="Steindorff A."/>
            <person name="Ohm R.A."/>
            <person name="Martin F."/>
            <person name="Silar P."/>
            <person name="Natvig D.O."/>
            <person name="Lalanne C."/>
            <person name="Gautier V."/>
            <person name="Ament-Velasquez S.L."/>
            <person name="Kruys A."/>
            <person name="Hutchinson M.I."/>
            <person name="Powell A.J."/>
            <person name="Barry K."/>
            <person name="Miller A.N."/>
            <person name="Grigoriev I.V."/>
            <person name="Debuchy R."/>
            <person name="Gladieux P."/>
            <person name="Hiltunen Thoren M."/>
            <person name="Johannesson H."/>
        </authorList>
    </citation>
    <scope>NUCLEOTIDE SEQUENCE</scope>
    <source>
        <strain evidence="3">CBS 532.94</strain>
    </source>
</reference>